<keyword evidence="1" id="KW-1133">Transmembrane helix</keyword>
<protein>
    <submittedName>
        <fullName evidence="2">Uncharacterized protein</fullName>
    </submittedName>
</protein>
<proteinExistence type="predicted"/>
<evidence type="ECO:0000313" key="3">
    <source>
        <dbReference type="Proteomes" id="UP000539473"/>
    </source>
</evidence>
<keyword evidence="1" id="KW-0812">Transmembrane</keyword>
<dbReference type="EMBL" id="JACHFK010000001">
    <property type="protein sequence ID" value="MBB5374933.1"/>
    <property type="molecule type" value="Genomic_DNA"/>
</dbReference>
<name>A0A7W8KD95_9DEIO</name>
<reference evidence="2 3" key="1">
    <citation type="submission" date="2020-08" db="EMBL/GenBank/DDBJ databases">
        <title>Genomic Encyclopedia of Type Strains, Phase IV (KMG-IV): sequencing the most valuable type-strain genomes for metagenomic binning, comparative biology and taxonomic classification.</title>
        <authorList>
            <person name="Goeker M."/>
        </authorList>
    </citation>
    <scope>NUCLEOTIDE SEQUENCE [LARGE SCALE GENOMIC DNA]</scope>
    <source>
        <strain evidence="2 3">DSM 27521</strain>
    </source>
</reference>
<gene>
    <name evidence="2" type="ORF">HNQ07_000377</name>
</gene>
<organism evidence="2 3">
    <name type="scientific">Deinococcus metalli</name>
    <dbReference type="NCBI Taxonomy" id="1141878"/>
    <lineage>
        <taxon>Bacteria</taxon>
        <taxon>Thermotogati</taxon>
        <taxon>Deinococcota</taxon>
        <taxon>Deinococci</taxon>
        <taxon>Deinococcales</taxon>
        <taxon>Deinococcaceae</taxon>
        <taxon>Deinococcus</taxon>
    </lineage>
</organism>
<evidence type="ECO:0000313" key="2">
    <source>
        <dbReference type="EMBL" id="MBB5374933.1"/>
    </source>
</evidence>
<dbReference type="Proteomes" id="UP000539473">
    <property type="component" value="Unassembled WGS sequence"/>
</dbReference>
<feature type="transmembrane region" description="Helical" evidence="1">
    <location>
        <begin position="12"/>
        <end position="31"/>
    </location>
</feature>
<comment type="caution">
    <text evidence="2">The sequence shown here is derived from an EMBL/GenBank/DDBJ whole genome shotgun (WGS) entry which is preliminary data.</text>
</comment>
<evidence type="ECO:0000256" key="1">
    <source>
        <dbReference type="SAM" id="Phobius"/>
    </source>
</evidence>
<dbReference type="AlphaFoldDB" id="A0A7W8KD95"/>
<keyword evidence="1" id="KW-0472">Membrane</keyword>
<sequence length="36" mass="4279">MNDRTRAWLRRWLPVITFLLMGALTLAQWWLSAHPG</sequence>
<accession>A0A7W8KD95</accession>